<keyword evidence="2 16" id="KW-0217">Developmental protein</keyword>
<evidence type="ECO:0000256" key="12">
    <source>
        <dbReference type="ARBA" id="ARBA00023139"/>
    </source>
</evidence>
<evidence type="ECO:0000259" key="19">
    <source>
        <dbReference type="SMART" id="SM00306"/>
    </source>
</evidence>
<keyword evidence="13" id="KW-0449">Lipoprotein</keyword>
<comment type="subcellular location">
    <molecule>Sonic hedgehog protein</molecule>
    <subcellularLocation>
        <location evidence="16">Endoplasmic reticulum membrane</location>
    </subcellularLocation>
    <subcellularLocation>
        <location evidence="16">Golgi apparatus membrane</location>
    </subcellularLocation>
</comment>
<feature type="signal peptide" evidence="17">
    <location>
        <begin position="1"/>
        <end position="24"/>
    </location>
</feature>
<dbReference type="InterPro" id="IPR050387">
    <property type="entry name" value="Hedgehog_Signaling"/>
</dbReference>
<keyword evidence="4 16" id="KW-0645">Protease</keyword>
<dbReference type="Proteomes" id="UP001166052">
    <property type="component" value="Unassembled WGS sequence"/>
</dbReference>
<evidence type="ECO:0000256" key="9">
    <source>
        <dbReference type="ARBA" id="ARBA00022813"/>
    </source>
</evidence>
<dbReference type="InterPro" id="IPR036844">
    <property type="entry name" value="Hint_dom_sf"/>
</dbReference>
<keyword evidence="21" id="KW-1185">Reference proteome</keyword>
<dbReference type="InterPro" id="IPR001767">
    <property type="entry name" value="Hedgehog_Hint"/>
</dbReference>
<comment type="similarity">
    <text evidence="1 16">Belongs to the hedgehog family.</text>
</comment>
<dbReference type="SMART" id="SM00305">
    <property type="entry name" value="HintC"/>
    <property type="match status" value="1"/>
</dbReference>
<keyword evidence="16" id="KW-0256">Endoplasmic reticulum</keyword>
<dbReference type="CDD" id="cd00081">
    <property type="entry name" value="Hint"/>
    <property type="match status" value="1"/>
</dbReference>
<comment type="function">
    <molecule>Protein hedgehog</molecule>
    <text evidence="16">The C-terminal part of the hedgehog protein precursor displays an autoproteolysis activity that results in the cleavage of the full-length protein into two parts (N-product and C-product). In addition, the C-terminal part displays a cholesterol transferase activity that results by the covalent attachment of a cholesterol moiety to the C-terminal of the newly generated N-product.</text>
</comment>
<comment type="function">
    <molecule>Protein hedgehog N-product</molecule>
    <text evidence="16">The dually lipidated hedgehog protein N-product is a morphogen which is essential for a variety of patterning events during development.</text>
</comment>
<dbReference type="EMBL" id="JAAWVN010014489">
    <property type="protein sequence ID" value="MBN3291920.1"/>
    <property type="molecule type" value="Genomic_DNA"/>
</dbReference>
<keyword evidence="7 16" id="KW-0732">Signal</keyword>
<evidence type="ECO:0000256" key="17">
    <source>
        <dbReference type="SAM" id="SignalP"/>
    </source>
</evidence>
<evidence type="ECO:0000256" key="1">
    <source>
        <dbReference type="ARBA" id="ARBA00010649"/>
    </source>
</evidence>
<keyword evidence="8 16" id="KW-0378">Hydrolase</keyword>
<evidence type="ECO:0000256" key="6">
    <source>
        <dbReference type="ARBA" id="ARBA00022723"/>
    </source>
</evidence>
<dbReference type="PRINTS" id="PR00632">
    <property type="entry name" value="SONICHHOG"/>
</dbReference>
<dbReference type="Pfam" id="PF01079">
    <property type="entry name" value="Hint"/>
    <property type="match status" value="1"/>
</dbReference>
<evidence type="ECO:0000256" key="3">
    <source>
        <dbReference type="ARBA" id="ARBA00022475"/>
    </source>
</evidence>
<evidence type="ECO:0000256" key="4">
    <source>
        <dbReference type="ARBA" id="ARBA00022670"/>
    </source>
</evidence>
<evidence type="ECO:0000256" key="16">
    <source>
        <dbReference type="RuleBase" id="RU280812"/>
    </source>
</evidence>
<feature type="domain" description="Hint" evidence="18">
    <location>
        <begin position="303"/>
        <end position="347"/>
    </location>
</feature>
<dbReference type="PROSITE" id="PS50817">
    <property type="entry name" value="INTEIN_N_TER"/>
    <property type="match status" value="1"/>
</dbReference>
<feature type="non-terminal residue" evidence="20">
    <location>
        <position position="1"/>
    </location>
</feature>
<reference evidence="20" key="1">
    <citation type="journal article" date="2021" name="Cell">
        <title>Tracing the genetic footprints of vertebrate landing in non-teleost ray-finned fishes.</title>
        <authorList>
            <person name="Bi X."/>
            <person name="Wang K."/>
            <person name="Yang L."/>
            <person name="Pan H."/>
            <person name="Jiang H."/>
            <person name="Wei Q."/>
            <person name="Fang M."/>
            <person name="Yu H."/>
            <person name="Zhu C."/>
            <person name="Cai Y."/>
            <person name="He Y."/>
            <person name="Gan X."/>
            <person name="Zeng H."/>
            <person name="Yu D."/>
            <person name="Zhu Y."/>
            <person name="Jiang H."/>
            <person name="Qiu Q."/>
            <person name="Yang H."/>
            <person name="Zhang Y.E."/>
            <person name="Wang W."/>
            <person name="Zhu M."/>
            <person name="He S."/>
            <person name="Zhang G."/>
        </authorList>
    </citation>
    <scope>NUCLEOTIDE SEQUENCE</scope>
    <source>
        <strain evidence="20">Bchr_001</strain>
    </source>
</reference>
<evidence type="ECO:0000256" key="14">
    <source>
        <dbReference type="ARBA" id="ARBA00034131"/>
    </source>
</evidence>
<feature type="non-terminal residue" evidence="20">
    <location>
        <position position="421"/>
    </location>
</feature>
<dbReference type="SMART" id="SM00306">
    <property type="entry name" value="HintN"/>
    <property type="match status" value="1"/>
</dbReference>
<comment type="subcellular location">
    <molecule>Protein hedgehog N-product</molecule>
    <subcellularLocation>
        <location evidence="16">Cell membrane</location>
        <topology evidence="16">Lipid-anchor</topology>
    </subcellularLocation>
</comment>
<gene>
    <name evidence="20" type="primary">Shha_1</name>
    <name evidence="20" type="ORF">GTO92_0015414</name>
</gene>
<sequence>MAPLGQGLPQLVVLSLCCWLLVQSCGPGPGGGRRSRPRKLIPVPLKQSVPNFSENNLGASGRPDGKITRHSERFKELIPNYNPDIIFKDEENTSADRLMTQRCKDCLNSLAIAVMNQWPRVKLRVTEGWDEDGHHAPDSLHYEGRAVDITTSDRDPSKYGTLAQLAVEAGFDWVYYESKSHVHCSVKSDHAVTVRKGGCFPGTAQISLSDGRQVSLSSLQPGDRVLSVDNSGKVVPSRVLLFLDWDTSRKAQYVVLETKKAKIRLTPSHLIFMSPNWTTDTSLYQASFASQVQAGHFVLTIQEGKLQPIQVTTVAMDHVVGVYAPLTEHGTLLVDGMWVSCYALIEDHSLAHWAFGPIRFFYHHYYSYTATSWLDCLAPCIYVTVCCPNYALTEALPSQIISPSEKMICFRSVFYILKDGN</sequence>
<evidence type="ECO:0000256" key="10">
    <source>
        <dbReference type="ARBA" id="ARBA00022837"/>
    </source>
</evidence>
<evidence type="ECO:0000313" key="21">
    <source>
        <dbReference type="Proteomes" id="UP001166052"/>
    </source>
</evidence>
<accession>A0ABS2YYQ0</accession>
<organism evidence="20 21">
    <name type="scientific">Polypterus senegalus</name>
    <name type="common">Senegal bichir</name>
    <dbReference type="NCBI Taxonomy" id="55291"/>
    <lineage>
        <taxon>Eukaryota</taxon>
        <taxon>Metazoa</taxon>
        <taxon>Chordata</taxon>
        <taxon>Craniata</taxon>
        <taxon>Vertebrata</taxon>
        <taxon>Euteleostomi</taxon>
        <taxon>Actinopterygii</taxon>
        <taxon>Polypteriformes</taxon>
        <taxon>Polypteridae</taxon>
        <taxon>Polypterus</taxon>
    </lineage>
</organism>
<evidence type="ECO:0000313" key="20">
    <source>
        <dbReference type="EMBL" id="MBN3291920.1"/>
    </source>
</evidence>
<dbReference type="InterPro" id="IPR003587">
    <property type="entry name" value="Hint_dom_N"/>
</dbReference>
<feature type="domain" description="Hint" evidence="19">
    <location>
        <begin position="197"/>
        <end position="302"/>
    </location>
</feature>
<evidence type="ECO:0000256" key="5">
    <source>
        <dbReference type="ARBA" id="ARBA00022679"/>
    </source>
</evidence>
<keyword evidence="16" id="KW-0333">Golgi apparatus</keyword>
<evidence type="ECO:0000256" key="8">
    <source>
        <dbReference type="ARBA" id="ARBA00022801"/>
    </source>
</evidence>
<keyword evidence="5" id="KW-0808">Transferase</keyword>
<evidence type="ECO:0000256" key="15">
    <source>
        <dbReference type="ARBA" id="ARBA00048589"/>
    </source>
</evidence>
<comment type="subunit">
    <text evidence="14">Multimer.</text>
</comment>
<feature type="chain" id="PRO_5046936405" description="Hedgehog protein" evidence="17">
    <location>
        <begin position="25"/>
        <end position="421"/>
    </location>
</feature>
<keyword evidence="10" id="KW-0106">Calcium</keyword>
<dbReference type="Pfam" id="PF01085">
    <property type="entry name" value="HH_signal"/>
    <property type="match status" value="1"/>
</dbReference>
<dbReference type="PIRSF" id="PIRSF009400">
    <property type="entry name" value="Peptidase_C46"/>
    <property type="match status" value="1"/>
</dbReference>
<evidence type="ECO:0000256" key="13">
    <source>
        <dbReference type="ARBA" id="ARBA00023288"/>
    </source>
</evidence>
<comment type="caution">
    <text evidence="20">The sequence shown here is derived from an EMBL/GenBank/DDBJ whole genome shotgun (WGS) entry which is preliminary data.</text>
</comment>
<protein>
    <recommendedName>
        <fullName evidence="16">Hedgehog protein</fullName>
    </recommendedName>
</protein>
<dbReference type="PANTHER" id="PTHR11889">
    <property type="entry name" value="HEDGEHOG"/>
    <property type="match status" value="1"/>
</dbReference>
<evidence type="ECO:0000259" key="18">
    <source>
        <dbReference type="SMART" id="SM00305"/>
    </source>
</evidence>
<evidence type="ECO:0000256" key="7">
    <source>
        <dbReference type="ARBA" id="ARBA00022729"/>
    </source>
</evidence>
<dbReference type="SUPFAM" id="SSF55166">
    <property type="entry name" value="Hedgehog/DD-peptidase"/>
    <property type="match status" value="1"/>
</dbReference>
<evidence type="ECO:0000256" key="2">
    <source>
        <dbReference type="ARBA" id="ARBA00022473"/>
    </source>
</evidence>
<dbReference type="InterPro" id="IPR006141">
    <property type="entry name" value="Intein_N"/>
</dbReference>
<dbReference type="Gene3D" id="2.170.16.10">
    <property type="entry name" value="Hedgehog/Intein (Hint) domain"/>
    <property type="match status" value="1"/>
</dbReference>
<keyword evidence="12" id="KW-0564">Palmitate</keyword>
<evidence type="ECO:0000256" key="11">
    <source>
        <dbReference type="ARBA" id="ARBA00023136"/>
    </source>
</evidence>
<dbReference type="InterPro" id="IPR000320">
    <property type="entry name" value="Hedgehog_signalling_dom"/>
</dbReference>
<dbReference type="PANTHER" id="PTHR11889:SF84">
    <property type="entry name" value="HEDGEHOG PROTEIN"/>
    <property type="match status" value="1"/>
</dbReference>
<name>A0ABS2YYQ0_POLSE</name>
<keyword evidence="11 16" id="KW-0472">Membrane</keyword>
<keyword evidence="3 16" id="KW-1003">Cell membrane</keyword>
<keyword evidence="9 16" id="KW-0068">Autocatalytic cleavage</keyword>
<dbReference type="SUPFAM" id="SSF51294">
    <property type="entry name" value="Hedgehog/intein (Hint) domain"/>
    <property type="match status" value="1"/>
</dbReference>
<dbReference type="Gene3D" id="3.30.1380.10">
    <property type="match status" value="1"/>
</dbReference>
<comment type="catalytic activity">
    <reaction evidence="15">
        <text>glycyl-L-cysteinyl-[protein] + cholesterol + H(+) = [protein]-C-terminal glycyl cholesterol ester + N-terminal L-cysteinyl-[protein]</text>
        <dbReference type="Rhea" id="RHEA:59504"/>
        <dbReference type="Rhea" id="RHEA-COMP:12707"/>
        <dbReference type="Rhea" id="RHEA-COMP:15369"/>
        <dbReference type="Rhea" id="RHEA-COMP:15374"/>
        <dbReference type="ChEBI" id="CHEBI:15378"/>
        <dbReference type="ChEBI" id="CHEBI:16113"/>
        <dbReference type="ChEBI" id="CHEBI:65250"/>
        <dbReference type="ChEBI" id="CHEBI:143135"/>
        <dbReference type="ChEBI" id="CHEBI:143140"/>
    </reaction>
    <physiologicalReaction direction="left-to-right" evidence="15">
        <dbReference type="Rhea" id="RHEA:59505"/>
    </physiologicalReaction>
</comment>
<dbReference type="InterPro" id="IPR009045">
    <property type="entry name" value="Zn_M74/Hedgehog-like"/>
</dbReference>
<keyword evidence="6" id="KW-0479">Metal-binding</keyword>
<proteinExistence type="inferred from homology"/>
<dbReference type="InterPro" id="IPR003586">
    <property type="entry name" value="Hint_dom_C"/>
</dbReference>
<dbReference type="InterPro" id="IPR001657">
    <property type="entry name" value="Hedgehog"/>
</dbReference>